<dbReference type="InterPro" id="IPR011989">
    <property type="entry name" value="ARM-like"/>
</dbReference>
<keyword evidence="5" id="KW-0597">Phosphoprotein</keyword>
<dbReference type="STRING" id="105984.A0A427XZI8"/>
<evidence type="ECO:0000256" key="4">
    <source>
        <dbReference type="ARBA" id="ARBA00022490"/>
    </source>
</evidence>
<dbReference type="GO" id="GO:0005737">
    <property type="term" value="C:cytoplasm"/>
    <property type="evidence" value="ECO:0007669"/>
    <property type="project" value="UniProtKB-SubCell"/>
</dbReference>
<dbReference type="GO" id="GO:0000159">
    <property type="term" value="C:protein phosphatase type 2A complex"/>
    <property type="evidence" value="ECO:0007669"/>
    <property type="project" value="UniProtKB-UniRule"/>
</dbReference>
<gene>
    <name evidence="10" type="ORF">EHS24_005811</name>
</gene>
<evidence type="ECO:0000256" key="9">
    <source>
        <dbReference type="SAM" id="MobiDB-lite"/>
    </source>
</evidence>
<dbReference type="GeneID" id="39590354"/>
<comment type="subcellular location">
    <subcellularLocation>
        <location evidence="2">Cytoplasm</location>
    </subcellularLocation>
    <subcellularLocation>
        <location evidence="1">Nucleus</location>
    </subcellularLocation>
</comment>
<evidence type="ECO:0000313" key="11">
    <source>
        <dbReference type="Proteomes" id="UP000279236"/>
    </source>
</evidence>
<evidence type="ECO:0000256" key="8">
    <source>
        <dbReference type="PIRNR" id="PIRNR028043"/>
    </source>
</evidence>
<name>A0A427XZI8_9TREE</name>
<organism evidence="10 11">
    <name type="scientific">Apiotrichum porosum</name>
    <dbReference type="NCBI Taxonomy" id="105984"/>
    <lineage>
        <taxon>Eukaryota</taxon>
        <taxon>Fungi</taxon>
        <taxon>Dikarya</taxon>
        <taxon>Basidiomycota</taxon>
        <taxon>Agaricomycotina</taxon>
        <taxon>Tremellomycetes</taxon>
        <taxon>Trichosporonales</taxon>
        <taxon>Trichosporonaceae</taxon>
        <taxon>Apiotrichum</taxon>
    </lineage>
</organism>
<evidence type="ECO:0000256" key="5">
    <source>
        <dbReference type="ARBA" id="ARBA00022553"/>
    </source>
</evidence>
<evidence type="ECO:0000256" key="6">
    <source>
        <dbReference type="ARBA" id="ARBA00023242"/>
    </source>
</evidence>
<feature type="compositionally biased region" description="Low complexity" evidence="9">
    <location>
        <begin position="21"/>
        <end position="31"/>
    </location>
</feature>
<dbReference type="InterPro" id="IPR002554">
    <property type="entry name" value="PP2A_B56"/>
</dbReference>
<evidence type="ECO:0000256" key="1">
    <source>
        <dbReference type="ARBA" id="ARBA00004123"/>
    </source>
</evidence>
<dbReference type="GO" id="GO:0035556">
    <property type="term" value="P:intracellular signal transduction"/>
    <property type="evidence" value="ECO:0007669"/>
    <property type="project" value="UniProtKB-ARBA"/>
</dbReference>
<evidence type="ECO:0000256" key="7">
    <source>
        <dbReference type="ARBA" id="ARBA00064351"/>
    </source>
</evidence>
<sequence>MKGLKKAVLSRTKASSDGKSKPSGSKQGNSPSPGPSSPASPANTNSAPHPDSATAANTASSSLASAMGAPLTPRRSPVSDKTSPAPPLVIISGAPQQSNTEMPADPIPHSPHTRGFGSPDRALGPDGSPTPPKANNPLNRLRGPKDTIPIVGKTPRKQRSSRFYVTERVDIEKLPNFNEVRPEERNDLFIQKLQQCHVVFDFNDASSELHGKQVKAQTLHEMLEYITQQRNVITESIYPEVVGMFAANLFRSIPPQVNPTGDAFDPEEDEPVLELAWPHLQIVYEFFLRFVESPDFNINVGKKFIDQTFVLQLLELFDSEDPRERDFLKTTLHRIYGKFLNLRAFIRRSINHVFFQFVYETERHNGIAELLEILGSIINGFALPLKEEHKIFLTRVLLPLHKAKSLALYHPQLAYCVVQFLEKDPALTEEVILGLLRYWPKVNSPKEVMYLNEVEEILDVIEGSEFAKIMVPLFSQLSRCINSQHFQVAERALYYWNNEYIVNLMGEHIGTILPIVFPALYQNSKQHWNRTIHGMVYNALKLFMEINPDLFDEVQHSYKRQRKEEYERSCQRYEEWLALREQALTNYKASGSTQPLPALLRESPPPRPEPFEDDGDGSVDLTQNGFDPSESFTLDRSIAEEVVPVADPGIEVRTPGSPVMTATAQPGSPGPTPPHMRRKSVLPIDPQVMRDLEAHRSLENQAAAPAEQA</sequence>
<dbReference type="SUPFAM" id="SSF48371">
    <property type="entry name" value="ARM repeat"/>
    <property type="match status" value="1"/>
</dbReference>
<comment type="function">
    <text evidence="8">The B regulatory subunit might modulate substrate selectivity and catalytic activity, and also might direct the localization of the catalytic enzyme to a particular subcellular compartment.</text>
</comment>
<accession>A0A427XZI8</accession>
<proteinExistence type="inferred from homology"/>
<feature type="region of interest" description="Disordered" evidence="9">
    <location>
        <begin position="1"/>
        <end position="159"/>
    </location>
</feature>
<dbReference type="EMBL" id="RSCE01000003">
    <property type="protein sequence ID" value="RSH84296.1"/>
    <property type="molecule type" value="Genomic_DNA"/>
</dbReference>
<dbReference type="GO" id="GO:0098813">
    <property type="term" value="P:nuclear chromosome segregation"/>
    <property type="evidence" value="ECO:0007669"/>
    <property type="project" value="UniProtKB-ARBA"/>
</dbReference>
<dbReference type="PANTHER" id="PTHR10257:SF3">
    <property type="entry name" value="SERINE_THREONINE-PROTEIN PHOSPHATASE 2A 56 KDA REGULATORY SUBUNIT GAMMA ISOFORM"/>
    <property type="match status" value="1"/>
</dbReference>
<dbReference type="OrthoDB" id="10264446at2759"/>
<evidence type="ECO:0000256" key="2">
    <source>
        <dbReference type="ARBA" id="ARBA00004496"/>
    </source>
</evidence>
<protein>
    <recommendedName>
        <fullName evidence="8">Serine/threonine-protein phosphatase 2A 56 kDa regulatory subunit</fullName>
    </recommendedName>
</protein>
<dbReference type="GO" id="GO:0019888">
    <property type="term" value="F:protein phosphatase regulator activity"/>
    <property type="evidence" value="ECO:0007669"/>
    <property type="project" value="UniProtKB-UniRule"/>
</dbReference>
<dbReference type="FunFam" id="1.25.10.10:FF:000016">
    <property type="entry name" value="Serine/threonine-protein phosphatase 2A 56 kDa regulatory subunit"/>
    <property type="match status" value="1"/>
</dbReference>
<keyword evidence="11" id="KW-1185">Reference proteome</keyword>
<dbReference type="GO" id="GO:1901991">
    <property type="term" value="P:negative regulation of mitotic cell cycle phase transition"/>
    <property type="evidence" value="ECO:0007669"/>
    <property type="project" value="UniProtKB-ARBA"/>
</dbReference>
<evidence type="ECO:0000313" key="10">
    <source>
        <dbReference type="EMBL" id="RSH84296.1"/>
    </source>
</evidence>
<evidence type="ECO:0000256" key="3">
    <source>
        <dbReference type="ARBA" id="ARBA00008259"/>
    </source>
</evidence>
<comment type="similarity">
    <text evidence="3">Belongs to the phosphatase 2A regulatory subunit B family.</text>
</comment>
<feature type="compositionally biased region" description="Low complexity" evidence="9">
    <location>
        <begin position="39"/>
        <end position="66"/>
    </location>
</feature>
<dbReference type="AlphaFoldDB" id="A0A427XZI8"/>
<dbReference type="Gene3D" id="1.25.10.10">
    <property type="entry name" value="Leucine-rich Repeat Variant"/>
    <property type="match status" value="1"/>
</dbReference>
<dbReference type="RefSeq" id="XP_028477744.1">
    <property type="nucleotide sequence ID" value="XM_028621292.1"/>
</dbReference>
<dbReference type="GO" id="GO:0000776">
    <property type="term" value="C:kinetochore"/>
    <property type="evidence" value="ECO:0007669"/>
    <property type="project" value="UniProtKB-ARBA"/>
</dbReference>
<keyword evidence="6" id="KW-0539">Nucleus</keyword>
<comment type="subunit">
    <text evidence="7">PP2A consists of a common heterodimeric core enzyme, composed of a 36 kDa catalytic subunit (subunit C) and a 65 kDa constant regulatory subunit (PR65 or subunit A), that associates with a variety of regulatory subunits. Proteins that associate with the core dimer include three families of regulatory subunits B (the R2/B/PR55/B55, R3/B''/PR72/PR130/PR59 and R5/B'/B56 families), the 48 kDa variable regulatory subunit, viral proteins, and cell signaling molecules.</text>
</comment>
<dbReference type="GO" id="GO:0051754">
    <property type="term" value="P:meiotic sister chromatid cohesion, centromeric"/>
    <property type="evidence" value="ECO:0007669"/>
    <property type="project" value="UniProtKB-ARBA"/>
</dbReference>
<dbReference type="PANTHER" id="PTHR10257">
    <property type="entry name" value="SERINE/THREONINE PROTEIN PHOSPHATASE 2A PP2A REGULATORY SUBUNIT B"/>
    <property type="match status" value="1"/>
</dbReference>
<feature type="region of interest" description="Disordered" evidence="9">
    <location>
        <begin position="590"/>
        <end position="618"/>
    </location>
</feature>
<dbReference type="Pfam" id="PF01603">
    <property type="entry name" value="B56"/>
    <property type="match status" value="1"/>
</dbReference>
<keyword evidence="4" id="KW-0963">Cytoplasm</keyword>
<dbReference type="GO" id="GO:0005634">
    <property type="term" value="C:nucleus"/>
    <property type="evidence" value="ECO:0007669"/>
    <property type="project" value="UniProtKB-SubCell"/>
</dbReference>
<comment type="caution">
    <text evidence="10">The sequence shown here is derived from an EMBL/GenBank/DDBJ whole genome shotgun (WGS) entry which is preliminary data.</text>
</comment>
<dbReference type="InterPro" id="IPR016024">
    <property type="entry name" value="ARM-type_fold"/>
</dbReference>
<dbReference type="Proteomes" id="UP000279236">
    <property type="component" value="Unassembled WGS sequence"/>
</dbReference>
<dbReference type="GO" id="GO:0005816">
    <property type="term" value="C:spindle pole body"/>
    <property type="evidence" value="ECO:0007669"/>
    <property type="project" value="UniProtKB-ARBA"/>
</dbReference>
<feature type="region of interest" description="Disordered" evidence="9">
    <location>
        <begin position="649"/>
        <end position="679"/>
    </location>
</feature>
<reference evidence="10 11" key="1">
    <citation type="submission" date="2018-11" db="EMBL/GenBank/DDBJ databases">
        <title>Genome sequence of Apiotrichum porosum DSM 27194.</title>
        <authorList>
            <person name="Aliyu H."/>
            <person name="Gorte O."/>
            <person name="Ochsenreither K."/>
        </authorList>
    </citation>
    <scope>NUCLEOTIDE SEQUENCE [LARGE SCALE GENOMIC DNA]</scope>
    <source>
        <strain evidence="10 11">DSM 27194</strain>
    </source>
</reference>
<dbReference type="PIRSF" id="PIRSF028043">
    <property type="entry name" value="PP2A_B56"/>
    <property type="match status" value="1"/>
</dbReference>